<dbReference type="UniPathway" id="UPA00705"/>
<dbReference type="Pfam" id="PF00115">
    <property type="entry name" value="COX1"/>
    <property type="match status" value="1"/>
</dbReference>
<dbReference type="RefSeq" id="WP_046765141.1">
    <property type="nucleotide sequence ID" value="NZ_LBIC01000009.1"/>
</dbReference>
<dbReference type="GO" id="GO:0046872">
    <property type="term" value="F:metal ion binding"/>
    <property type="evidence" value="ECO:0007669"/>
    <property type="project" value="UniProtKB-KW"/>
</dbReference>
<comment type="function">
    <text evidence="16">Cytochrome c oxidase is the component of the respiratory chain that catalyzes the reduction of oxygen to water. Subunits 1-3 form the functional core of the enzyme complex. CO I is the catalytic subunit of the enzyme. Electrons originating in cytochrome c are transferred via the copper A center of subunit 2 and heme A of subunit 1 to the bimetallic center formed by heme A3 and copper B.</text>
</comment>
<dbReference type="InterPro" id="IPR014241">
    <property type="entry name" value="Cyt_c_oxidase_su1_bac"/>
</dbReference>
<evidence type="ECO:0000256" key="1">
    <source>
        <dbReference type="ARBA" id="ARBA00004141"/>
    </source>
</evidence>
<evidence type="ECO:0000256" key="7">
    <source>
        <dbReference type="ARBA" id="ARBA00022723"/>
    </source>
</evidence>
<evidence type="ECO:0000256" key="16">
    <source>
        <dbReference type="RuleBase" id="RU363061"/>
    </source>
</evidence>
<dbReference type="PROSITE" id="PS00077">
    <property type="entry name" value="COX1_CUB"/>
    <property type="match status" value="1"/>
</dbReference>
<dbReference type="InterPro" id="IPR023616">
    <property type="entry name" value="Cyt_c_oxase-like_su1_dom"/>
</dbReference>
<keyword evidence="11 16" id="KW-0408">Iron</keyword>
<feature type="transmembrane region" description="Helical" evidence="16">
    <location>
        <begin position="319"/>
        <end position="338"/>
    </location>
</feature>
<dbReference type="InterPro" id="IPR036927">
    <property type="entry name" value="Cyt_c_oxase-like_su1_sf"/>
</dbReference>
<dbReference type="GO" id="GO:0006119">
    <property type="term" value="P:oxidative phosphorylation"/>
    <property type="evidence" value="ECO:0007669"/>
    <property type="project" value="UniProtKB-UniPathway"/>
</dbReference>
<keyword evidence="7 16" id="KW-0479">Metal-binding</keyword>
<dbReference type="EMBL" id="LBIC01000009">
    <property type="protein sequence ID" value="KKW90641.1"/>
    <property type="molecule type" value="Genomic_DNA"/>
</dbReference>
<keyword evidence="3 15" id="KW-0813">Transport</keyword>
<evidence type="ECO:0000256" key="10">
    <source>
        <dbReference type="ARBA" id="ARBA00022989"/>
    </source>
</evidence>
<comment type="caution">
    <text evidence="18">The sequence shown here is derived from an EMBL/GenBank/DDBJ whole genome shotgun (WGS) entry which is preliminary data.</text>
</comment>
<keyword evidence="19" id="KW-1185">Reference proteome</keyword>
<feature type="transmembrane region" description="Helical" evidence="16">
    <location>
        <begin position="81"/>
        <end position="111"/>
    </location>
</feature>
<dbReference type="GO" id="GO:0022904">
    <property type="term" value="P:respiratory electron transport chain"/>
    <property type="evidence" value="ECO:0007669"/>
    <property type="project" value="TreeGrafter"/>
</dbReference>
<comment type="catalytic activity">
    <reaction evidence="14 16">
        <text>4 Fe(II)-[cytochrome c] + O2 + 8 H(+)(in) = 4 Fe(III)-[cytochrome c] + 2 H2O + 4 H(+)(out)</text>
        <dbReference type="Rhea" id="RHEA:11436"/>
        <dbReference type="Rhea" id="RHEA-COMP:10350"/>
        <dbReference type="Rhea" id="RHEA-COMP:14399"/>
        <dbReference type="ChEBI" id="CHEBI:15377"/>
        <dbReference type="ChEBI" id="CHEBI:15378"/>
        <dbReference type="ChEBI" id="CHEBI:15379"/>
        <dbReference type="ChEBI" id="CHEBI:29033"/>
        <dbReference type="ChEBI" id="CHEBI:29034"/>
        <dbReference type="EC" id="7.1.1.9"/>
    </reaction>
</comment>
<evidence type="ECO:0000256" key="2">
    <source>
        <dbReference type="ARBA" id="ARBA00004673"/>
    </source>
</evidence>
<feature type="transmembrane region" description="Helical" evidence="16">
    <location>
        <begin position="210"/>
        <end position="236"/>
    </location>
</feature>
<name>A0A0M3ANY6_9SPHN</name>
<feature type="transmembrane region" description="Helical" evidence="16">
    <location>
        <begin position="395"/>
        <end position="417"/>
    </location>
</feature>
<feature type="domain" description="Cytochrome oxidase subunit I profile" evidence="17">
    <location>
        <begin position="30"/>
        <end position="532"/>
    </location>
</feature>
<dbReference type="GO" id="GO:0004129">
    <property type="term" value="F:cytochrome-c oxidase activity"/>
    <property type="evidence" value="ECO:0007669"/>
    <property type="project" value="UniProtKB-EC"/>
</dbReference>
<dbReference type="EC" id="7.1.1.9" evidence="16"/>
<feature type="transmembrane region" description="Helical" evidence="16">
    <location>
        <begin position="256"/>
        <end position="275"/>
    </location>
</feature>
<evidence type="ECO:0000256" key="9">
    <source>
        <dbReference type="ARBA" id="ARBA00022982"/>
    </source>
</evidence>
<evidence type="ECO:0000256" key="14">
    <source>
        <dbReference type="ARBA" id="ARBA00047816"/>
    </source>
</evidence>
<dbReference type="GO" id="GO:0005886">
    <property type="term" value="C:plasma membrane"/>
    <property type="evidence" value="ECO:0007669"/>
    <property type="project" value="UniProtKB-SubCell"/>
</dbReference>
<reference evidence="18 19" key="1">
    <citation type="submission" date="2015-04" db="EMBL/GenBank/DDBJ databases">
        <title>Genome sequence of aromatic hydrocarbons-degrading Sphingobium chungbukense DJ77.</title>
        <authorList>
            <person name="Kim Y.-C."/>
            <person name="Chae J.-C."/>
        </authorList>
    </citation>
    <scope>NUCLEOTIDE SEQUENCE [LARGE SCALE GENOMIC DNA]</scope>
    <source>
        <strain evidence="18 19">DJ77</strain>
    </source>
</reference>
<accession>A0A0M3ANY6</accession>
<evidence type="ECO:0000259" key="17">
    <source>
        <dbReference type="PROSITE" id="PS50855"/>
    </source>
</evidence>
<feature type="transmembrane region" description="Helical" evidence="16">
    <location>
        <begin position="469"/>
        <end position="494"/>
    </location>
</feature>
<dbReference type="PATRIC" id="fig|56193.3.peg.3976"/>
<dbReference type="SUPFAM" id="SSF81442">
    <property type="entry name" value="Cytochrome c oxidase subunit I-like"/>
    <property type="match status" value="1"/>
</dbReference>
<keyword evidence="8" id="KW-1278">Translocase</keyword>
<feature type="transmembrane region" description="Helical" evidence="16">
    <location>
        <begin position="287"/>
        <end position="307"/>
    </location>
</feature>
<dbReference type="PRINTS" id="PR01165">
    <property type="entry name" value="CYCOXIDASEI"/>
</dbReference>
<evidence type="ECO:0000313" key="19">
    <source>
        <dbReference type="Proteomes" id="UP000033874"/>
    </source>
</evidence>
<dbReference type="InterPro" id="IPR023615">
    <property type="entry name" value="Cyt_c_Oxase_su1_BS"/>
</dbReference>
<keyword evidence="10 16" id="KW-1133">Transmembrane helix</keyword>
<feature type="transmembrane region" description="Helical" evidence="16">
    <location>
        <begin position="163"/>
        <end position="189"/>
    </location>
</feature>
<evidence type="ECO:0000313" key="18">
    <source>
        <dbReference type="EMBL" id="KKW90641.1"/>
    </source>
</evidence>
<comment type="similarity">
    <text evidence="15">Belongs to the heme-copper respiratory oxidase family.</text>
</comment>
<dbReference type="PANTHER" id="PTHR10422:SF18">
    <property type="entry name" value="CYTOCHROME C OXIDASE SUBUNIT 1"/>
    <property type="match status" value="1"/>
</dbReference>
<keyword evidence="13 16" id="KW-0472">Membrane</keyword>
<dbReference type="STRING" id="56193.YP76_18905"/>
<keyword evidence="12 16" id="KW-0186">Copper</keyword>
<evidence type="ECO:0000256" key="13">
    <source>
        <dbReference type="ARBA" id="ARBA00023136"/>
    </source>
</evidence>
<dbReference type="PANTHER" id="PTHR10422">
    <property type="entry name" value="CYTOCHROME C OXIDASE SUBUNIT 1"/>
    <property type="match status" value="1"/>
</dbReference>
<dbReference type="InterPro" id="IPR000883">
    <property type="entry name" value="Cyt_C_Oxase_1"/>
</dbReference>
<dbReference type="GO" id="GO:0020037">
    <property type="term" value="F:heme binding"/>
    <property type="evidence" value="ECO:0007669"/>
    <property type="project" value="InterPro"/>
</dbReference>
<evidence type="ECO:0000256" key="6">
    <source>
        <dbReference type="ARBA" id="ARBA00022692"/>
    </source>
</evidence>
<comment type="subcellular location">
    <subcellularLocation>
        <location evidence="16">Cell membrane</location>
        <topology evidence="16">Multi-pass membrane protein</topology>
    </subcellularLocation>
    <subcellularLocation>
        <location evidence="1">Membrane</location>
        <topology evidence="1">Multi-pass membrane protein</topology>
    </subcellularLocation>
</comment>
<evidence type="ECO:0000256" key="12">
    <source>
        <dbReference type="ARBA" id="ARBA00023008"/>
    </source>
</evidence>
<evidence type="ECO:0000256" key="15">
    <source>
        <dbReference type="RuleBase" id="RU000370"/>
    </source>
</evidence>
<sequence>MSDAALDIDRPDEEVEDISYLRAGHSLGSWFLTTDHKRIAILYLVSITFFFLIGGVAAALIRLDLLTPAGDLMTNEGYNRAFSLHGIIMVWFFLIPSIPNTIGNFIIPLMIGARDLAFPRLNLLSWYIYIVAGFITLAVVLGGGVDTGWTFYTPLSTMYANGMVVATVVAVFISGFSTILTGINFIVTIHKLRAPGMTWSRLPLFIWSHYAVSIIFVLATPVLAITLILVAAERLFGIGVFDPALGGDPLLFQHLFWFYSHPAVYIMVLPAMGVISELITSAAHKRIFGYWFVAIASIAIAVIGFLVWGHHMFVSGQSIYASAFFSFLSIAVAVPSAIKVYNWTATLYKGDIMIDAPLLFAMGFIGLFVAGGLTGLMLAMLAIDVHVHDTYFVVAHFHYIMVGGTVTAFFGALHYWWPKITGRLYNETLARIAAVVILVGFNLTFFPQFMLGYEGMPRRYHVYPPEFQLLQVFSSAGAALLAVGYAMPTFYLLWSLRRGPRAPANPWGATGLEWTTSSPPPKHNFTQQPVVVRGPYYYPLEHPASRANA</sequence>
<keyword evidence="16" id="KW-1003">Cell membrane</keyword>
<evidence type="ECO:0000256" key="3">
    <source>
        <dbReference type="ARBA" id="ARBA00022448"/>
    </source>
</evidence>
<evidence type="ECO:0000256" key="5">
    <source>
        <dbReference type="ARBA" id="ARBA00022660"/>
    </source>
</evidence>
<dbReference type="NCBIfam" id="TIGR02891">
    <property type="entry name" value="CtaD_CoxA"/>
    <property type="match status" value="1"/>
</dbReference>
<dbReference type="Proteomes" id="UP000033874">
    <property type="component" value="Unassembled WGS sequence"/>
</dbReference>
<keyword evidence="5 15" id="KW-0679">Respiratory chain</keyword>
<dbReference type="Gene3D" id="1.20.210.10">
    <property type="entry name" value="Cytochrome c oxidase-like, subunit I domain"/>
    <property type="match status" value="1"/>
</dbReference>
<feature type="transmembrane region" description="Helical" evidence="16">
    <location>
        <begin position="429"/>
        <end position="449"/>
    </location>
</feature>
<evidence type="ECO:0000256" key="11">
    <source>
        <dbReference type="ARBA" id="ARBA00023004"/>
    </source>
</evidence>
<keyword evidence="4 15" id="KW-0349">Heme</keyword>
<evidence type="ECO:0000256" key="8">
    <source>
        <dbReference type="ARBA" id="ARBA00022967"/>
    </source>
</evidence>
<comment type="pathway">
    <text evidence="2 16">Energy metabolism; oxidative phosphorylation.</text>
</comment>
<gene>
    <name evidence="18" type="ORF">YP76_18905</name>
</gene>
<organism evidence="18 19">
    <name type="scientific">Sphingobium chungbukense</name>
    <dbReference type="NCBI Taxonomy" id="56193"/>
    <lineage>
        <taxon>Bacteria</taxon>
        <taxon>Pseudomonadati</taxon>
        <taxon>Pseudomonadota</taxon>
        <taxon>Alphaproteobacteria</taxon>
        <taxon>Sphingomonadales</taxon>
        <taxon>Sphingomonadaceae</taxon>
        <taxon>Sphingobium</taxon>
    </lineage>
</organism>
<feature type="transmembrane region" description="Helical" evidence="16">
    <location>
        <begin position="123"/>
        <end position="143"/>
    </location>
</feature>
<feature type="transmembrane region" description="Helical" evidence="16">
    <location>
        <begin position="40"/>
        <end position="61"/>
    </location>
</feature>
<keyword evidence="9 15" id="KW-0249">Electron transport</keyword>
<dbReference type="PROSITE" id="PS50855">
    <property type="entry name" value="COX1"/>
    <property type="match status" value="1"/>
</dbReference>
<dbReference type="AlphaFoldDB" id="A0A0M3ANY6"/>
<protein>
    <recommendedName>
        <fullName evidence="16">Cytochrome c oxidase subunit 1</fullName>
        <ecNumber evidence="16">7.1.1.9</ecNumber>
    </recommendedName>
</protein>
<dbReference type="GO" id="GO:0015990">
    <property type="term" value="P:electron transport coupled proton transport"/>
    <property type="evidence" value="ECO:0007669"/>
    <property type="project" value="InterPro"/>
</dbReference>
<feature type="transmembrane region" description="Helical" evidence="16">
    <location>
        <begin position="358"/>
        <end position="383"/>
    </location>
</feature>
<proteinExistence type="inferred from homology"/>
<evidence type="ECO:0000256" key="4">
    <source>
        <dbReference type="ARBA" id="ARBA00022617"/>
    </source>
</evidence>
<keyword evidence="6 15" id="KW-0812">Transmembrane</keyword>